<evidence type="ECO:0000259" key="1">
    <source>
        <dbReference type="Pfam" id="PF20921"/>
    </source>
</evidence>
<feature type="domain" description="DUF1846" evidence="1">
    <location>
        <begin position="9"/>
        <end position="90"/>
    </location>
</feature>
<accession>W1XWG5</accession>
<reference evidence="2" key="1">
    <citation type="submission" date="2013-12" db="EMBL/GenBank/DDBJ databases">
        <title>A Varibaculum cambriense genome reconstructed from a premature infant gut community with otherwise low bacterial novelty that shifts toward anaerobic metabolism during the third week of life.</title>
        <authorList>
            <person name="Brown C.T."/>
            <person name="Sharon I."/>
            <person name="Thomas B.C."/>
            <person name="Castelle C.J."/>
            <person name="Morowitz M.J."/>
            <person name="Banfield J.F."/>
        </authorList>
    </citation>
    <scope>NUCLEOTIDE SEQUENCE</scope>
</reference>
<sequence length="94" mass="10287">EKSAKLKENADENEMCPVVALELEDGTILTGKSSELMDGAAAVIINAIKYLANISDDIFLISPVILEPIRNLKSNTFNEKNISLNCEELLPLLI</sequence>
<proteinExistence type="predicted"/>
<comment type="caution">
    <text evidence="2">The sequence shown here is derived from an EMBL/GenBank/DDBJ whole genome shotgun (WGS) entry which is preliminary data.</text>
</comment>
<feature type="non-terminal residue" evidence="2">
    <location>
        <position position="94"/>
    </location>
</feature>
<feature type="non-terminal residue" evidence="2">
    <location>
        <position position="1"/>
    </location>
</feature>
<dbReference type="Pfam" id="PF20921">
    <property type="entry name" value="DUF1846_C"/>
    <property type="match status" value="1"/>
</dbReference>
<dbReference type="AlphaFoldDB" id="W1XWG5"/>
<evidence type="ECO:0000313" key="2">
    <source>
        <dbReference type="EMBL" id="ETJ33214.1"/>
    </source>
</evidence>
<organism evidence="2">
    <name type="scientific">human gut metagenome</name>
    <dbReference type="NCBI Taxonomy" id="408170"/>
    <lineage>
        <taxon>unclassified sequences</taxon>
        <taxon>metagenomes</taxon>
        <taxon>organismal metagenomes</taxon>
    </lineage>
</organism>
<dbReference type="InterPro" id="IPR048441">
    <property type="entry name" value="DUF1846_C"/>
</dbReference>
<protein>
    <recommendedName>
        <fullName evidence="1">DUF1846 domain-containing protein</fullName>
    </recommendedName>
</protein>
<dbReference type="Gene3D" id="3.40.140.40">
    <property type="entry name" value="Domain of unknown function (DUF1846), C-terminal subdomain"/>
    <property type="match status" value="1"/>
</dbReference>
<dbReference type="EMBL" id="AZMM01012333">
    <property type="protein sequence ID" value="ETJ33214.1"/>
    <property type="molecule type" value="Genomic_DNA"/>
</dbReference>
<gene>
    <name evidence="2" type="ORF">Q604_UNBC12333G0001</name>
</gene>
<name>W1XWG5_9ZZZZ</name>